<evidence type="ECO:0000256" key="4">
    <source>
        <dbReference type="PROSITE-ProRule" id="PRU00433"/>
    </source>
</evidence>
<evidence type="ECO:0000259" key="5">
    <source>
        <dbReference type="PROSITE" id="PS51007"/>
    </source>
</evidence>
<dbReference type="InterPro" id="IPR009056">
    <property type="entry name" value="Cyt_c-like_dom"/>
</dbReference>
<protein>
    <submittedName>
        <fullName evidence="6">Cytochrome c1</fullName>
    </submittedName>
</protein>
<dbReference type="SUPFAM" id="SSF46626">
    <property type="entry name" value="Cytochrome c"/>
    <property type="match status" value="1"/>
</dbReference>
<keyword evidence="2 4" id="KW-0479">Metal-binding</keyword>
<evidence type="ECO:0000256" key="2">
    <source>
        <dbReference type="ARBA" id="ARBA00022723"/>
    </source>
</evidence>
<comment type="caution">
    <text evidence="6">The sequence shown here is derived from an EMBL/GenBank/DDBJ whole genome shotgun (WGS) entry which is preliminary data.</text>
</comment>
<keyword evidence="7" id="KW-1185">Reference proteome</keyword>
<proteinExistence type="predicted"/>
<evidence type="ECO:0000313" key="6">
    <source>
        <dbReference type="EMBL" id="MBB5984908.1"/>
    </source>
</evidence>
<organism evidence="6 7">
    <name type="scientific">Sphingobium lignivorans</name>
    <dbReference type="NCBI Taxonomy" id="2735886"/>
    <lineage>
        <taxon>Bacteria</taxon>
        <taxon>Pseudomonadati</taxon>
        <taxon>Pseudomonadota</taxon>
        <taxon>Alphaproteobacteria</taxon>
        <taxon>Sphingomonadales</taxon>
        <taxon>Sphingomonadaceae</taxon>
        <taxon>Sphingobium</taxon>
    </lineage>
</organism>
<keyword evidence="1 4" id="KW-0349">Heme</keyword>
<reference evidence="6 7" key="1">
    <citation type="submission" date="2020-08" db="EMBL/GenBank/DDBJ databases">
        <title>Exploring microbial biodiversity for novel pathways involved in the catabolism of aromatic compounds derived from lignin.</title>
        <authorList>
            <person name="Elkins J."/>
        </authorList>
    </citation>
    <scope>NUCLEOTIDE SEQUENCE [LARGE SCALE GENOMIC DNA]</scope>
    <source>
        <strain evidence="6 7">B1D3A</strain>
    </source>
</reference>
<gene>
    <name evidence="6" type="ORF">HNP60_000882</name>
</gene>
<dbReference type="Pfam" id="PF00034">
    <property type="entry name" value="Cytochrom_C"/>
    <property type="match status" value="1"/>
</dbReference>
<dbReference type="PROSITE" id="PS51007">
    <property type="entry name" value="CYTC"/>
    <property type="match status" value="1"/>
</dbReference>
<evidence type="ECO:0000256" key="1">
    <source>
        <dbReference type="ARBA" id="ARBA00022617"/>
    </source>
</evidence>
<keyword evidence="3 4" id="KW-0408">Iron</keyword>
<evidence type="ECO:0000256" key="3">
    <source>
        <dbReference type="ARBA" id="ARBA00023004"/>
    </source>
</evidence>
<sequence length="120" mass="12640">MAAIGLTTTALGACKPAELRPREADAQAIARGQDAAARLGCGACHTMPGIGWPQGRVGPDLHGYGDRALIAGRVPNRPEQLARFVRDAPSIAPGTAMPAIPMKDEEARDIAAWLQSFRAR</sequence>
<dbReference type="InterPro" id="IPR036909">
    <property type="entry name" value="Cyt_c-like_dom_sf"/>
</dbReference>
<evidence type="ECO:0000313" key="7">
    <source>
        <dbReference type="Proteomes" id="UP001138540"/>
    </source>
</evidence>
<dbReference type="Gene3D" id="1.10.760.10">
    <property type="entry name" value="Cytochrome c-like domain"/>
    <property type="match status" value="1"/>
</dbReference>
<dbReference type="EMBL" id="JACHKA010000001">
    <property type="protein sequence ID" value="MBB5984908.1"/>
    <property type="molecule type" value="Genomic_DNA"/>
</dbReference>
<name>A0ABR6NEG5_9SPHN</name>
<feature type="domain" description="Cytochrome c" evidence="5">
    <location>
        <begin position="27"/>
        <end position="118"/>
    </location>
</feature>
<accession>A0ABR6NEG5</accession>
<dbReference type="Proteomes" id="UP001138540">
    <property type="component" value="Unassembled WGS sequence"/>
</dbReference>